<dbReference type="Pfam" id="PF08327">
    <property type="entry name" value="AHSA1"/>
    <property type="match status" value="1"/>
</dbReference>
<feature type="compositionally biased region" description="Low complexity" evidence="2">
    <location>
        <begin position="113"/>
        <end position="127"/>
    </location>
</feature>
<dbReference type="Proteomes" id="UP001528912">
    <property type="component" value="Unassembled WGS sequence"/>
</dbReference>
<dbReference type="Gene3D" id="3.30.530.20">
    <property type="match status" value="1"/>
</dbReference>
<organism evidence="4 5">
    <name type="scientific">Luteipulveratus flavus</name>
    <dbReference type="NCBI Taxonomy" id="3031728"/>
    <lineage>
        <taxon>Bacteria</taxon>
        <taxon>Bacillati</taxon>
        <taxon>Actinomycetota</taxon>
        <taxon>Actinomycetes</taxon>
        <taxon>Micrococcales</taxon>
        <taxon>Dermacoccaceae</taxon>
        <taxon>Luteipulveratus</taxon>
    </lineage>
</organism>
<feature type="domain" description="Activator of Hsp90 ATPase homologue 1/2-like C-terminal" evidence="3">
    <location>
        <begin position="13"/>
        <end position="139"/>
    </location>
</feature>
<dbReference type="RefSeq" id="WP_277191483.1">
    <property type="nucleotide sequence ID" value="NZ_JAROAV010000023.1"/>
</dbReference>
<reference evidence="4 5" key="1">
    <citation type="submission" date="2023-03" db="EMBL/GenBank/DDBJ databases">
        <title>YIM 133296 draft genome.</title>
        <authorList>
            <person name="Xiong L."/>
        </authorList>
    </citation>
    <scope>NUCLEOTIDE SEQUENCE [LARGE SCALE GENOMIC DNA]</scope>
    <source>
        <strain evidence="4 5">YIM 133296</strain>
    </source>
</reference>
<dbReference type="EMBL" id="JAROAV010000023">
    <property type="protein sequence ID" value="MDF8263836.1"/>
    <property type="molecule type" value="Genomic_DNA"/>
</dbReference>
<name>A0ABT6C4F8_9MICO</name>
<dbReference type="SUPFAM" id="SSF55961">
    <property type="entry name" value="Bet v1-like"/>
    <property type="match status" value="1"/>
</dbReference>
<comment type="caution">
    <text evidence="4">The sequence shown here is derived from an EMBL/GenBank/DDBJ whole genome shotgun (WGS) entry which is preliminary data.</text>
</comment>
<accession>A0ABT6C4F8</accession>
<comment type="similarity">
    <text evidence="1">Belongs to the AHA1 family.</text>
</comment>
<dbReference type="InterPro" id="IPR023393">
    <property type="entry name" value="START-like_dom_sf"/>
</dbReference>
<evidence type="ECO:0000313" key="4">
    <source>
        <dbReference type="EMBL" id="MDF8263836.1"/>
    </source>
</evidence>
<proteinExistence type="inferred from homology"/>
<evidence type="ECO:0000259" key="3">
    <source>
        <dbReference type="Pfam" id="PF08327"/>
    </source>
</evidence>
<protein>
    <submittedName>
        <fullName evidence="4">SRPBCC family protein</fullName>
    </submittedName>
</protein>
<dbReference type="InterPro" id="IPR013538">
    <property type="entry name" value="ASHA1/2-like_C"/>
</dbReference>
<evidence type="ECO:0000313" key="5">
    <source>
        <dbReference type="Proteomes" id="UP001528912"/>
    </source>
</evidence>
<gene>
    <name evidence="4" type="ORF">P4R38_06235</name>
</gene>
<dbReference type="CDD" id="cd07814">
    <property type="entry name" value="SRPBCC_CalC_Aha1-like"/>
    <property type="match status" value="1"/>
</dbReference>
<keyword evidence="5" id="KW-1185">Reference proteome</keyword>
<evidence type="ECO:0000256" key="1">
    <source>
        <dbReference type="ARBA" id="ARBA00006817"/>
    </source>
</evidence>
<sequence>MKGHVARSTVQIDAPPERVWQALTDPDLVETYMMGARVESDWQPGSPITWTGEFQGKKYTDKGEILAVEPNRRLELTHFSPLSGQEDVPDNYHTLVYTLSEQGGGTQLDLDQDNNASAEAAAESQQNWDQMMQGLKQAAEGS</sequence>
<evidence type="ECO:0000256" key="2">
    <source>
        <dbReference type="SAM" id="MobiDB-lite"/>
    </source>
</evidence>
<feature type="region of interest" description="Disordered" evidence="2">
    <location>
        <begin position="104"/>
        <end position="127"/>
    </location>
</feature>